<keyword evidence="2" id="KW-0677">Repeat</keyword>
<dbReference type="AlphaFoldDB" id="A0A855WXN0"/>
<evidence type="ECO:0000256" key="1">
    <source>
        <dbReference type="ARBA" id="ARBA00013194"/>
    </source>
</evidence>
<keyword evidence="5" id="KW-0472">Membrane</keyword>
<dbReference type="GO" id="GO:0006457">
    <property type="term" value="P:protein folding"/>
    <property type="evidence" value="ECO:0007669"/>
    <property type="project" value="InterPro"/>
</dbReference>
<evidence type="ECO:0000256" key="2">
    <source>
        <dbReference type="ARBA" id="ARBA00022737"/>
    </source>
</evidence>
<dbReference type="PRINTS" id="PR00153">
    <property type="entry name" value="CSAPPISMRASE"/>
</dbReference>
<proteinExistence type="predicted"/>
<dbReference type="SMART" id="SM00567">
    <property type="entry name" value="EZ_HEAT"/>
    <property type="match status" value="7"/>
</dbReference>
<dbReference type="Pfam" id="PF13646">
    <property type="entry name" value="HEAT_2"/>
    <property type="match status" value="3"/>
</dbReference>
<evidence type="ECO:0000256" key="5">
    <source>
        <dbReference type="SAM" id="Phobius"/>
    </source>
</evidence>
<evidence type="ECO:0000313" key="7">
    <source>
        <dbReference type="EMBL" id="PWB69107.1"/>
    </source>
</evidence>
<dbReference type="InterPro" id="IPR000357">
    <property type="entry name" value="HEAT"/>
</dbReference>
<evidence type="ECO:0000313" key="8">
    <source>
        <dbReference type="Proteomes" id="UP000250918"/>
    </source>
</evidence>
<dbReference type="InterPro" id="IPR011989">
    <property type="entry name" value="ARM-like"/>
</dbReference>
<evidence type="ECO:0000256" key="3">
    <source>
        <dbReference type="ARBA" id="ARBA00023110"/>
    </source>
</evidence>
<feature type="domain" description="PPIase cyclophilin-type" evidence="6">
    <location>
        <begin position="535"/>
        <end position="667"/>
    </location>
</feature>
<keyword evidence="4" id="KW-0413">Isomerase</keyword>
<dbReference type="SUPFAM" id="SSF48371">
    <property type="entry name" value="ARM repeat"/>
    <property type="match status" value="2"/>
</dbReference>
<gene>
    <name evidence="7" type="ORF">C3F09_10600</name>
</gene>
<reference evidence="7 8" key="1">
    <citation type="journal article" date="2018" name="ISME J.">
        <title>A methanotrophic archaeon couples anaerobic oxidation of methane to Fe(III) reduction.</title>
        <authorList>
            <person name="Cai C."/>
            <person name="Leu A.O."/>
            <person name="Xie G.J."/>
            <person name="Guo J."/>
            <person name="Feng Y."/>
            <person name="Zhao J.X."/>
            <person name="Tyson G.W."/>
            <person name="Yuan Z."/>
            <person name="Hu S."/>
        </authorList>
    </citation>
    <scope>NUCLEOTIDE SEQUENCE [LARGE SCALE GENOMIC DNA]</scope>
    <source>
        <strain evidence="7">FeB_12</strain>
    </source>
</reference>
<dbReference type="Pfam" id="PF02985">
    <property type="entry name" value="HEAT"/>
    <property type="match status" value="1"/>
</dbReference>
<dbReference type="InterPro" id="IPR044666">
    <property type="entry name" value="Cyclophilin_A-like"/>
</dbReference>
<accession>A0A855WXN0</accession>
<organism evidence="7 8">
    <name type="scientific">candidate division GN15 bacterium</name>
    <dbReference type="NCBI Taxonomy" id="2072418"/>
    <lineage>
        <taxon>Bacteria</taxon>
        <taxon>candidate division GN15</taxon>
    </lineage>
</organism>
<evidence type="ECO:0000259" key="6">
    <source>
        <dbReference type="PROSITE" id="PS50072"/>
    </source>
</evidence>
<dbReference type="PROSITE" id="PS50077">
    <property type="entry name" value="HEAT_REPEAT"/>
    <property type="match status" value="1"/>
</dbReference>
<dbReference type="Gene3D" id="2.40.100.10">
    <property type="entry name" value="Cyclophilin-like"/>
    <property type="match status" value="1"/>
</dbReference>
<dbReference type="Proteomes" id="UP000250918">
    <property type="component" value="Unassembled WGS sequence"/>
</dbReference>
<keyword evidence="5" id="KW-1133">Transmembrane helix</keyword>
<dbReference type="Gene3D" id="1.25.10.10">
    <property type="entry name" value="Leucine-rich Repeat Variant"/>
    <property type="match status" value="4"/>
</dbReference>
<dbReference type="GO" id="GO:0003755">
    <property type="term" value="F:peptidyl-prolyl cis-trans isomerase activity"/>
    <property type="evidence" value="ECO:0007669"/>
    <property type="project" value="UniProtKB-KW"/>
</dbReference>
<dbReference type="SUPFAM" id="SSF50891">
    <property type="entry name" value="Cyclophilin-like"/>
    <property type="match status" value="1"/>
</dbReference>
<dbReference type="PANTHER" id="PTHR45625:SF4">
    <property type="entry name" value="PEPTIDYLPROLYL ISOMERASE DOMAIN AND WD REPEAT-CONTAINING PROTEIN 1"/>
    <property type="match status" value="1"/>
</dbReference>
<keyword evidence="3" id="KW-0697">Rotamase</keyword>
<dbReference type="EC" id="5.2.1.8" evidence="1"/>
<dbReference type="PANTHER" id="PTHR45625">
    <property type="entry name" value="PEPTIDYL-PROLYL CIS-TRANS ISOMERASE-RELATED"/>
    <property type="match status" value="1"/>
</dbReference>
<dbReference type="InterPro" id="IPR002130">
    <property type="entry name" value="Cyclophilin-type_PPIase_dom"/>
</dbReference>
<dbReference type="PROSITE" id="PS50072">
    <property type="entry name" value="CSA_PPIASE_2"/>
    <property type="match status" value="1"/>
</dbReference>
<evidence type="ECO:0000256" key="4">
    <source>
        <dbReference type="ARBA" id="ARBA00023235"/>
    </source>
</evidence>
<dbReference type="InterPro" id="IPR020892">
    <property type="entry name" value="Cyclophilin-type_PPIase_CS"/>
</dbReference>
<dbReference type="PROSITE" id="PS00170">
    <property type="entry name" value="CSA_PPIASE_1"/>
    <property type="match status" value="1"/>
</dbReference>
<feature type="transmembrane region" description="Helical" evidence="5">
    <location>
        <begin position="7"/>
        <end position="25"/>
    </location>
</feature>
<dbReference type="InterPro" id="IPR021133">
    <property type="entry name" value="HEAT_type_2"/>
</dbReference>
<dbReference type="Pfam" id="PF00160">
    <property type="entry name" value="Pro_isomerase"/>
    <property type="match status" value="1"/>
</dbReference>
<dbReference type="InterPro" id="IPR016024">
    <property type="entry name" value="ARM-type_fold"/>
</dbReference>
<comment type="caution">
    <text evidence="7">The sequence shown here is derived from an EMBL/GenBank/DDBJ whole genome shotgun (WGS) entry which is preliminary data.</text>
</comment>
<sequence>MKLPFKQIAGVILVIAVVFAGYFFYDRFRGHTTVEKLAAIIHDEDLRKLTSRLESGLKDDSISVRQRAALAIGRIGGKKSADLLYAALNDASLDVAGTAAFALGLTGESQYAQKLLDAASDMPGAVAARAVEAAGRLADTSSTEIHSQLSGYLNDPSPEVREAACFALYLTRAREESGSLIGLLATEPDTLVQRKALFALARLGGADATPVFFRFLADADPYVRGLSVRGLSQSRDPQALQYLAIALNDGDPNVQAQAAMGLAGKQSIEAATYLERKLPSVHDEKVWLEIIAGLQRTGDPRALDEVQRVMAEDSSVNICSEALKYIASVEKDRAVNLLDSVLLGKPRPEVRVACAEAYGLIGHATVVPRVVTLFADEDPMVRSAAFETLVKLDSGNVDFYINKALADKDYVLVLQGISAIQERKLQSYLSKLTELMGKGEDVDPDIRRSIVEALPTFFETMGRDSAVVRLLIAGILDKNYIVRRSAAEIYKSQMNEDRDRMVPPAETRISEGEIAKALGAYNGANPTAVIATSRGDIEVELRFDLAPLTVLNFITLAKAGFYNGLVFHRVVPNFVIQGGDPHGDGSGGPGYYIRCEYSEEPYERGTVGIATSGKDTGGSQFFITLSPQPHLDGRYTVFGQVISGMENADKIVKRDVIQRITIREGKS</sequence>
<dbReference type="InterPro" id="IPR004155">
    <property type="entry name" value="PBS_lyase_HEAT"/>
</dbReference>
<name>A0A855WXN0_9BACT</name>
<dbReference type="InterPro" id="IPR029000">
    <property type="entry name" value="Cyclophilin-like_dom_sf"/>
</dbReference>
<keyword evidence="5" id="KW-0812">Transmembrane</keyword>
<dbReference type="CDD" id="cd00317">
    <property type="entry name" value="cyclophilin"/>
    <property type="match status" value="1"/>
</dbReference>
<protein>
    <recommendedName>
        <fullName evidence="1">peptidylprolyl isomerase</fullName>
        <ecNumber evidence="1">5.2.1.8</ecNumber>
    </recommendedName>
</protein>
<dbReference type="EMBL" id="PQAP01000178">
    <property type="protein sequence ID" value="PWB69107.1"/>
    <property type="molecule type" value="Genomic_DNA"/>
</dbReference>